<accession>A0ABR1B0M2</accession>
<dbReference type="InterPro" id="IPR022096">
    <property type="entry name" value="SBF1/SBF2"/>
</dbReference>
<keyword evidence="3" id="KW-1185">Reference proteome</keyword>
<name>A0ABR1B0M2_POLSC</name>
<evidence type="ECO:0000259" key="1">
    <source>
        <dbReference type="Pfam" id="PF12335"/>
    </source>
</evidence>
<dbReference type="EMBL" id="JAWJWF010000005">
    <property type="protein sequence ID" value="KAK6632388.1"/>
    <property type="molecule type" value="Genomic_DNA"/>
</dbReference>
<dbReference type="Proteomes" id="UP001359485">
    <property type="component" value="Unassembled WGS sequence"/>
</dbReference>
<comment type="caution">
    <text evidence="2">The sequence shown here is derived from an EMBL/GenBank/DDBJ whole genome shotgun (WGS) entry which is preliminary data.</text>
</comment>
<sequence length="288" mass="33633">MYSNRSFSQGQFFLQQLFSYVILAHYLISGTKSKDTDACTPILQLSITFHPDEYQLALATKRENDIKNFMISYVGKLFSNADDLTLEQKAQFGEYVRLEEGQTWFARIVNSQRADSKCVSETTFYRLVQHFAIVLFECANSDHFSPAKTLMNMCLTFYHEVEVPGCEPFQEYLSTYLRNQPIWQNIRFWNAAFFDALQCVRVQKPVLTKQELLKGDVDVIMDEEKYQENITFGQLGTFICTMHAFGLDKTFCKEFLKKQFSIASLPNSQEKMLVDHMHKLYEQTELFK</sequence>
<dbReference type="Pfam" id="PF12335">
    <property type="entry name" value="SBF2"/>
    <property type="match status" value="1"/>
</dbReference>
<feature type="domain" description="SBF1/SBF2" evidence="1">
    <location>
        <begin position="116"/>
        <end position="204"/>
    </location>
</feature>
<reference evidence="2 3" key="1">
    <citation type="submission" date="2023-09" db="EMBL/GenBank/DDBJ databases">
        <title>Genomes of two closely related lineages of the louse Polyplax serrata with different host specificities.</title>
        <authorList>
            <person name="Martinu J."/>
            <person name="Tarabai H."/>
            <person name="Stefka J."/>
            <person name="Hypsa V."/>
        </authorList>
    </citation>
    <scope>NUCLEOTIDE SEQUENCE [LARGE SCALE GENOMIC DNA]</scope>
    <source>
        <strain evidence="2">98ZLc_SE</strain>
    </source>
</reference>
<organism evidence="2 3">
    <name type="scientific">Polyplax serrata</name>
    <name type="common">Common mouse louse</name>
    <dbReference type="NCBI Taxonomy" id="468196"/>
    <lineage>
        <taxon>Eukaryota</taxon>
        <taxon>Metazoa</taxon>
        <taxon>Ecdysozoa</taxon>
        <taxon>Arthropoda</taxon>
        <taxon>Hexapoda</taxon>
        <taxon>Insecta</taxon>
        <taxon>Pterygota</taxon>
        <taxon>Neoptera</taxon>
        <taxon>Paraneoptera</taxon>
        <taxon>Psocodea</taxon>
        <taxon>Troctomorpha</taxon>
        <taxon>Phthiraptera</taxon>
        <taxon>Anoplura</taxon>
        <taxon>Polyplacidae</taxon>
        <taxon>Polyplax</taxon>
    </lineage>
</organism>
<dbReference type="PANTHER" id="PTHR13663">
    <property type="entry name" value="SIMILAR TO RIKEN CDNA 6430548M08"/>
    <property type="match status" value="1"/>
</dbReference>
<dbReference type="InterPro" id="IPR039872">
    <property type="entry name" value="KIAA0513"/>
</dbReference>
<gene>
    <name evidence="2" type="ORF">RUM44_007430</name>
</gene>
<evidence type="ECO:0000313" key="2">
    <source>
        <dbReference type="EMBL" id="KAK6632388.1"/>
    </source>
</evidence>
<evidence type="ECO:0000313" key="3">
    <source>
        <dbReference type="Proteomes" id="UP001359485"/>
    </source>
</evidence>
<dbReference type="PANTHER" id="PTHR13663:SF2">
    <property type="entry name" value="SIMILAR TO RIKEN CDNA 6430548M08"/>
    <property type="match status" value="1"/>
</dbReference>
<protein>
    <recommendedName>
        <fullName evidence="1">SBF1/SBF2 domain-containing protein</fullName>
    </recommendedName>
</protein>
<proteinExistence type="predicted"/>